<evidence type="ECO:0000256" key="2">
    <source>
        <dbReference type="ARBA" id="ARBA00022803"/>
    </source>
</evidence>
<dbReference type="eggNOG" id="KOG0551">
    <property type="taxonomic scope" value="Eukaryota"/>
</dbReference>
<dbReference type="InterPro" id="IPR019734">
    <property type="entry name" value="TPR_rpt"/>
</dbReference>
<name>V5FMW2_BYSSN</name>
<dbReference type="Pfam" id="PF18972">
    <property type="entry name" value="Wheel"/>
    <property type="match status" value="1"/>
</dbReference>
<evidence type="ECO:0000256" key="1">
    <source>
        <dbReference type="ARBA" id="ARBA00022737"/>
    </source>
</evidence>
<dbReference type="GO" id="GO:0005829">
    <property type="term" value="C:cytosol"/>
    <property type="evidence" value="ECO:0007669"/>
    <property type="project" value="TreeGrafter"/>
</dbReference>
<dbReference type="HOGENOM" id="CLU_040446_0_0_1"/>
<evidence type="ECO:0000313" key="6">
    <source>
        <dbReference type="EMBL" id="GAD99339.1"/>
    </source>
</evidence>
<dbReference type="AlphaFoldDB" id="V5FMW2"/>
<accession>V5FMW2</accession>
<evidence type="ECO:0000259" key="5">
    <source>
        <dbReference type="Pfam" id="PF18972"/>
    </source>
</evidence>
<comment type="similarity">
    <text evidence="3">Belongs to the TTC4 family.</text>
</comment>
<dbReference type="CDD" id="cd21381">
    <property type="entry name" value="CTWD_TTC4"/>
    <property type="match status" value="1"/>
</dbReference>
<dbReference type="InParanoid" id="V5FMW2"/>
<organism evidence="6 7">
    <name type="scientific">Byssochlamys spectabilis (strain No. 5 / NBRC 109023)</name>
    <name type="common">Paecilomyces variotii</name>
    <dbReference type="NCBI Taxonomy" id="1356009"/>
    <lineage>
        <taxon>Eukaryota</taxon>
        <taxon>Fungi</taxon>
        <taxon>Dikarya</taxon>
        <taxon>Ascomycota</taxon>
        <taxon>Pezizomycotina</taxon>
        <taxon>Eurotiomycetes</taxon>
        <taxon>Eurotiomycetidae</taxon>
        <taxon>Eurotiales</taxon>
        <taxon>Thermoascaceae</taxon>
        <taxon>Paecilomyces</taxon>
    </lineage>
</organism>
<dbReference type="FunCoup" id="V5FMW2">
    <property type="interactions" value="1139"/>
</dbReference>
<keyword evidence="7" id="KW-1185">Reference proteome</keyword>
<evidence type="ECO:0000256" key="4">
    <source>
        <dbReference type="PROSITE-ProRule" id="PRU00339"/>
    </source>
</evidence>
<evidence type="ECO:0000256" key="3">
    <source>
        <dbReference type="ARBA" id="ARBA00023602"/>
    </source>
</evidence>
<dbReference type="OrthoDB" id="420195at2759"/>
<comment type="caution">
    <text evidence="6">The sequence shown here is derived from an EMBL/GenBank/DDBJ whole genome shotgun (WGS) entry which is preliminary data.</text>
</comment>
<dbReference type="GO" id="GO:0043022">
    <property type="term" value="F:ribosome binding"/>
    <property type="evidence" value="ECO:0007669"/>
    <property type="project" value="EnsemblFungi"/>
</dbReference>
<dbReference type="Gene3D" id="1.25.40.10">
    <property type="entry name" value="Tetratricopeptide repeat domain"/>
    <property type="match status" value="1"/>
</dbReference>
<dbReference type="InterPro" id="IPR044059">
    <property type="entry name" value="Csn1/TTC4_wheel"/>
</dbReference>
<dbReference type="FunFam" id="1.25.40.10:FF:000611">
    <property type="entry name" value="TPR repeat protein"/>
    <property type="match status" value="1"/>
</dbReference>
<dbReference type="GO" id="GO:0005634">
    <property type="term" value="C:nucleus"/>
    <property type="evidence" value="ECO:0007669"/>
    <property type="project" value="TreeGrafter"/>
</dbReference>
<sequence>MGQIEELPDDFDESLDLNKPPINPIAPTLPPSGLAAITGISNEVPFPINEDRLKNVHNDPSAPRMPPAMESVKSHTADEILEMMNKTPLFMTDLENAGDEGAGIRANPSELSEGNNVMLDAIRAMQYEGTRGEVAQNFREQGNESAKAKMWRDAKEFYDKAIAVLAVKEDKWEKPEDLEAEKKLLREVEEASYANRALCNLELRNYRSTTLDCASALKINPKNIKAYYRSSAALLALDKIEEAEDSCSRGLKLDPNNKSLQQVASKIAARKAVVERIAAKKKEEEERTRKEKLILSTALRARQIRTRMTDQPPDMEDAKIQMVPDPLAPESTLVFPTVFLYPVHAQSDFIKAFSEMETISDHLSYIFPLPWDTEHEYTLNSVECYMETTTGGLIKAGKKLPLLKILAGGKVEIVDELLRINVVPTSKAAQWIGEMKARKTG</sequence>
<dbReference type="PANTHER" id="PTHR46035">
    <property type="entry name" value="TETRATRICOPEPTIDE REPEAT PROTEIN 4"/>
    <property type="match status" value="1"/>
</dbReference>
<feature type="domain" description="Cns1/TTC4 wheel" evidence="5">
    <location>
        <begin position="325"/>
        <end position="434"/>
    </location>
</feature>
<dbReference type="Proteomes" id="UP000018001">
    <property type="component" value="Unassembled WGS sequence"/>
</dbReference>
<keyword evidence="1" id="KW-0677">Repeat</keyword>
<dbReference type="SUPFAM" id="SSF48452">
    <property type="entry name" value="TPR-like"/>
    <property type="match status" value="1"/>
</dbReference>
<protein>
    <submittedName>
        <fullName evidence="6">TPR repeat protein</fullName>
    </submittedName>
</protein>
<gene>
    <name evidence="6" type="ORF">PVAR5_8054</name>
</gene>
<dbReference type="PANTHER" id="PTHR46035:SF1">
    <property type="entry name" value="TETRATRICOPEPTIDE REPEAT PROTEIN 4"/>
    <property type="match status" value="1"/>
</dbReference>
<evidence type="ECO:0000313" key="7">
    <source>
        <dbReference type="Proteomes" id="UP000018001"/>
    </source>
</evidence>
<feature type="repeat" description="TPR" evidence="4">
    <location>
        <begin position="224"/>
        <end position="257"/>
    </location>
</feature>
<dbReference type="PROSITE" id="PS50005">
    <property type="entry name" value="TPR"/>
    <property type="match status" value="1"/>
</dbReference>
<reference evidence="7" key="1">
    <citation type="journal article" date="2014" name="Genome Announc.">
        <title>Draft genome sequence of the formaldehyde-resistant fungus Byssochlamys spectabilis No. 5 (anamorph Paecilomyces variotii No. 5) (NBRC109023).</title>
        <authorList>
            <person name="Oka T."/>
            <person name="Ekino K."/>
            <person name="Fukuda K."/>
            <person name="Nomura Y."/>
        </authorList>
    </citation>
    <scope>NUCLEOTIDE SEQUENCE [LARGE SCALE GENOMIC DNA]</scope>
    <source>
        <strain evidence="7">No. 5 / NBRC 109023</strain>
    </source>
</reference>
<dbReference type="EMBL" id="BAUL01000293">
    <property type="protein sequence ID" value="GAD99339.1"/>
    <property type="molecule type" value="Genomic_DNA"/>
</dbReference>
<proteinExistence type="inferred from homology"/>
<dbReference type="GO" id="GO:0030544">
    <property type="term" value="F:Hsp70 protein binding"/>
    <property type="evidence" value="ECO:0007669"/>
    <property type="project" value="EnsemblFungi"/>
</dbReference>
<dbReference type="InterPro" id="IPR011990">
    <property type="entry name" value="TPR-like_helical_dom_sf"/>
</dbReference>
<dbReference type="SMART" id="SM00028">
    <property type="entry name" value="TPR"/>
    <property type="match status" value="3"/>
</dbReference>
<dbReference type="GO" id="GO:0051879">
    <property type="term" value="F:Hsp90 protein binding"/>
    <property type="evidence" value="ECO:0007669"/>
    <property type="project" value="EnsemblFungi"/>
</dbReference>
<dbReference type="GO" id="GO:0042026">
    <property type="term" value="P:protein refolding"/>
    <property type="evidence" value="ECO:0007669"/>
    <property type="project" value="EnsemblFungi"/>
</dbReference>
<keyword evidence="2 4" id="KW-0802">TPR repeat</keyword>